<accession>A0A5B7EFW9</accession>
<proteinExistence type="predicted"/>
<dbReference type="EMBL" id="VSRR010002432">
    <property type="protein sequence ID" value="MPC31424.1"/>
    <property type="molecule type" value="Genomic_DNA"/>
</dbReference>
<evidence type="ECO:0000313" key="2">
    <source>
        <dbReference type="EMBL" id="MPC31424.1"/>
    </source>
</evidence>
<organism evidence="2 3">
    <name type="scientific">Portunus trituberculatus</name>
    <name type="common">Swimming crab</name>
    <name type="synonym">Neptunus trituberculatus</name>
    <dbReference type="NCBI Taxonomy" id="210409"/>
    <lineage>
        <taxon>Eukaryota</taxon>
        <taxon>Metazoa</taxon>
        <taxon>Ecdysozoa</taxon>
        <taxon>Arthropoda</taxon>
        <taxon>Crustacea</taxon>
        <taxon>Multicrustacea</taxon>
        <taxon>Malacostraca</taxon>
        <taxon>Eumalacostraca</taxon>
        <taxon>Eucarida</taxon>
        <taxon>Decapoda</taxon>
        <taxon>Pleocyemata</taxon>
        <taxon>Brachyura</taxon>
        <taxon>Eubrachyura</taxon>
        <taxon>Portunoidea</taxon>
        <taxon>Portunidae</taxon>
        <taxon>Portuninae</taxon>
        <taxon>Portunus</taxon>
    </lineage>
</organism>
<reference evidence="2 3" key="1">
    <citation type="submission" date="2019-05" db="EMBL/GenBank/DDBJ databases">
        <title>Another draft genome of Portunus trituberculatus and its Hox gene families provides insights of decapod evolution.</title>
        <authorList>
            <person name="Jeong J.-H."/>
            <person name="Song I."/>
            <person name="Kim S."/>
            <person name="Choi T."/>
            <person name="Kim D."/>
            <person name="Ryu S."/>
            <person name="Kim W."/>
        </authorList>
    </citation>
    <scope>NUCLEOTIDE SEQUENCE [LARGE SCALE GENOMIC DNA]</scope>
    <source>
        <tissue evidence="2">Muscle</tissue>
    </source>
</reference>
<feature type="compositionally biased region" description="Basic and acidic residues" evidence="1">
    <location>
        <begin position="53"/>
        <end position="64"/>
    </location>
</feature>
<gene>
    <name evidence="2" type="ORF">E2C01_024712</name>
</gene>
<evidence type="ECO:0000256" key="1">
    <source>
        <dbReference type="SAM" id="MobiDB-lite"/>
    </source>
</evidence>
<keyword evidence="3" id="KW-1185">Reference proteome</keyword>
<feature type="region of interest" description="Disordered" evidence="1">
    <location>
        <begin position="52"/>
        <end position="88"/>
    </location>
</feature>
<evidence type="ECO:0000313" key="3">
    <source>
        <dbReference type="Proteomes" id="UP000324222"/>
    </source>
</evidence>
<dbReference type="Proteomes" id="UP000324222">
    <property type="component" value="Unassembled WGS sequence"/>
</dbReference>
<name>A0A5B7EFW9_PORTR</name>
<dbReference type="AlphaFoldDB" id="A0A5B7EFW9"/>
<sequence>MLEQLHYSHYRLRLTQTCKSHPSTHSEQAMLHPKCSQTQQPVLNTLKTHQLISHKEHAHNREGSDSSPGRNKVNGRAPVHLTASRYEM</sequence>
<comment type="caution">
    <text evidence="2">The sequence shown here is derived from an EMBL/GenBank/DDBJ whole genome shotgun (WGS) entry which is preliminary data.</text>
</comment>
<protein>
    <submittedName>
        <fullName evidence="2">Uncharacterized protein</fullName>
    </submittedName>
</protein>